<reference evidence="1" key="1">
    <citation type="submission" date="2014-09" db="EMBL/GenBank/DDBJ databases">
        <authorList>
            <person name="Magalhaes I.L.F."/>
            <person name="Oliveira U."/>
            <person name="Santos F.R."/>
            <person name="Vidigal T.H.D.A."/>
            <person name="Brescovit A.D."/>
            <person name="Santos A.J."/>
        </authorList>
    </citation>
    <scope>NUCLEOTIDE SEQUENCE</scope>
    <source>
        <tissue evidence="1">Shoot tissue taken approximately 20 cm above the soil surface</tissue>
    </source>
</reference>
<dbReference type="EMBL" id="GBRH01204421">
    <property type="protein sequence ID" value="JAD93474.1"/>
    <property type="molecule type" value="Transcribed_RNA"/>
</dbReference>
<sequence>MPHALQRVLGPSGPRRIWGVALPDIPHRRHRTWPSRPSSAFSRWCSSSCSAGGPAYGCSSPPPPSGATSMCIIASPPREGTGE</sequence>
<organism evidence="1">
    <name type="scientific">Arundo donax</name>
    <name type="common">Giant reed</name>
    <name type="synonym">Donax arundinaceus</name>
    <dbReference type="NCBI Taxonomy" id="35708"/>
    <lineage>
        <taxon>Eukaryota</taxon>
        <taxon>Viridiplantae</taxon>
        <taxon>Streptophyta</taxon>
        <taxon>Embryophyta</taxon>
        <taxon>Tracheophyta</taxon>
        <taxon>Spermatophyta</taxon>
        <taxon>Magnoliopsida</taxon>
        <taxon>Liliopsida</taxon>
        <taxon>Poales</taxon>
        <taxon>Poaceae</taxon>
        <taxon>PACMAD clade</taxon>
        <taxon>Arundinoideae</taxon>
        <taxon>Arundineae</taxon>
        <taxon>Arundo</taxon>
    </lineage>
</organism>
<evidence type="ECO:0000313" key="1">
    <source>
        <dbReference type="EMBL" id="JAD93474.1"/>
    </source>
</evidence>
<proteinExistence type="predicted"/>
<accession>A0A0A9DY10</accession>
<name>A0A0A9DY10_ARUDO</name>
<protein>
    <submittedName>
        <fullName evidence="1">Uncharacterized protein</fullName>
    </submittedName>
</protein>
<dbReference type="AlphaFoldDB" id="A0A0A9DY10"/>
<reference evidence="1" key="2">
    <citation type="journal article" date="2015" name="Data Brief">
        <title>Shoot transcriptome of the giant reed, Arundo donax.</title>
        <authorList>
            <person name="Barrero R.A."/>
            <person name="Guerrero F.D."/>
            <person name="Moolhuijzen P."/>
            <person name="Goolsby J.A."/>
            <person name="Tidwell J."/>
            <person name="Bellgard S.E."/>
            <person name="Bellgard M.I."/>
        </authorList>
    </citation>
    <scope>NUCLEOTIDE SEQUENCE</scope>
    <source>
        <tissue evidence="1">Shoot tissue taken approximately 20 cm above the soil surface</tissue>
    </source>
</reference>